<name>A0A0J6Y3B0_COCIT</name>
<dbReference type="STRING" id="404692.A0A0J6Y3B0"/>
<feature type="compositionally biased region" description="Polar residues" evidence="1">
    <location>
        <begin position="438"/>
        <end position="451"/>
    </location>
</feature>
<feature type="region of interest" description="Disordered" evidence="1">
    <location>
        <begin position="1"/>
        <end position="27"/>
    </location>
</feature>
<sequence>MSHKRRQGALGASKVHPEGSTANFAADKSHSLAENAVENLGATSSGLSGLKLKSGCLSNDGGRVAGVIGTNGKHLHGKPSFTAELDGLLAEGKAAADILSASERLNRTSDETSSPDPSIHPARGYDKTKPSATSINLHKHASVKELGSPYISSATHVKNMSIASHHDSEAPNGEDFSFSVTEGQPSRRSTHHGPHHREIRLCEPAKSIPVGSKNFSPTHKALRQSIMEGMQPPQPAVQSPGVSEFEHEFLQLERSEVQELREWLQLTGYYDEEYRSKSLRRRKRLAALELERAELIKEEQDAREALERRNDASFPTSHFKLDMNDTFPGGHGSPHLASANSMPQTPKGAEMIDRTPSINLNDGSMGDPGRDATPGPFIHPSRELKLKRSGSIMASPPQQSMKKLRMERWNMHTEDQDDPDAVRPTEQSRTAFFEKPQQDTQQHDFSNTNQPGGWGDIPESRGYGWGVPSRGRGRGLPPMRPRGGGPSQSTRSQYVLENPRMILGAGGRYETKFFILKSLSLENVIASQHEGTWSTQVKNIDKLVDAYNSARHVVLFFSVNHSKAFQGFACMESLPGDPDVPIPRWADSYNWEPSPPFRVRWVNTAVTSFKQVAHLTNAYNDNMLVFVGRDGQEIEPRCGLELCSILDRSGTL</sequence>
<dbReference type="OrthoDB" id="306690at2759"/>
<dbReference type="GO" id="GO:0005654">
    <property type="term" value="C:nucleoplasm"/>
    <property type="evidence" value="ECO:0007669"/>
    <property type="project" value="TreeGrafter"/>
</dbReference>
<dbReference type="AlphaFoldDB" id="A0A0J6Y3B0"/>
<dbReference type="CDD" id="cd21134">
    <property type="entry name" value="YTH"/>
    <property type="match status" value="1"/>
</dbReference>
<dbReference type="PROSITE" id="PS50882">
    <property type="entry name" value="YTH"/>
    <property type="match status" value="1"/>
</dbReference>
<dbReference type="InterPro" id="IPR045168">
    <property type="entry name" value="YTH_prot"/>
</dbReference>
<dbReference type="GO" id="GO:0000398">
    <property type="term" value="P:mRNA splicing, via spliceosome"/>
    <property type="evidence" value="ECO:0007669"/>
    <property type="project" value="TreeGrafter"/>
</dbReference>
<dbReference type="GO" id="GO:0000381">
    <property type="term" value="P:regulation of alternative mRNA splicing, via spliceosome"/>
    <property type="evidence" value="ECO:0007669"/>
    <property type="project" value="TreeGrafter"/>
</dbReference>
<reference evidence="4" key="1">
    <citation type="journal article" date="2010" name="Genome Res.">
        <title>Population genomic sequencing of Coccidioides fungi reveals recent hybridization and transposon control.</title>
        <authorList>
            <person name="Neafsey D.E."/>
            <person name="Barker B.M."/>
            <person name="Sharpton T.J."/>
            <person name="Stajich J.E."/>
            <person name="Park D.J."/>
            <person name="Whiston E."/>
            <person name="Hung C.-Y."/>
            <person name="McMahan C."/>
            <person name="White J."/>
            <person name="Sykes S."/>
            <person name="Heiman D."/>
            <person name="Young S."/>
            <person name="Zeng Q."/>
            <person name="Abouelleil A."/>
            <person name="Aftuck L."/>
            <person name="Bessette D."/>
            <person name="Brown A."/>
            <person name="FitzGerald M."/>
            <person name="Lui A."/>
            <person name="Macdonald J.P."/>
            <person name="Priest M."/>
            <person name="Orbach M.J."/>
            <person name="Galgiani J.N."/>
            <person name="Kirkland T.N."/>
            <person name="Cole G.T."/>
            <person name="Birren B.W."/>
            <person name="Henn M.R."/>
            <person name="Taylor J.W."/>
            <person name="Rounsley S.D."/>
        </authorList>
    </citation>
    <scope>NUCLEOTIDE SEQUENCE [LARGE SCALE GENOMIC DNA]</scope>
    <source>
        <strain evidence="4">RMSCC 2394</strain>
    </source>
</reference>
<dbReference type="Gene3D" id="3.10.590.10">
    <property type="entry name" value="ph1033 like domains"/>
    <property type="match status" value="1"/>
</dbReference>
<dbReference type="EMBL" id="DS028093">
    <property type="protein sequence ID" value="KMP01489.1"/>
    <property type="molecule type" value="Genomic_DNA"/>
</dbReference>
<feature type="region of interest" description="Disordered" evidence="1">
    <location>
        <begin position="103"/>
        <end position="131"/>
    </location>
</feature>
<feature type="region of interest" description="Disordered" evidence="1">
    <location>
        <begin position="357"/>
        <end position="381"/>
    </location>
</feature>
<feature type="region of interest" description="Disordered" evidence="1">
    <location>
        <begin position="433"/>
        <end position="491"/>
    </location>
</feature>
<dbReference type="GO" id="GO:0003729">
    <property type="term" value="F:mRNA binding"/>
    <property type="evidence" value="ECO:0007669"/>
    <property type="project" value="TreeGrafter"/>
</dbReference>
<evidence type="ECO:0000313" key="4">
    <source>
        <dbReference type="Proteomes" id="UP000054565"/>
    </source>
</evidence>
<dbReference type="PANTHER" id="PTHR12357">
    <property type="entry name" value="YTH YT521-B HOMOLOGY DOMAIN-CONTAINING"/>
    <property type="match status" value="1"/>
</dbReference>
<protein>
    <recommendedName>
        <fullName evidence="2">YTH domain-containing protein</fullName>
    </recommendedName>
</protein>
<evidence type="ECO:0000256" key="1">
    <source>
        <dbReference type="SAM" id="MobiDB-lite"/>
    </source>
</evidence>
<evidence type="ECO:0000259" key="2">
    <source>
        <dbReference type="PROSITE" id="PS50882"/>
    </source>
</evidence>
<organism evidence="3 4">
    <name type="scientific">Coccidioides immitis RMSCC 2394</name>
    <dbReference type="NCBI Taxonomy" id="404692"/>
    <lineage>
        <taxon>Eukaryota</taxon>
        <taxon>Fungi</taxon>
        <taxon>Dikarya</taxon>
        <taxon>Ascomycota</taxon>
        <taxon>Pezizomycotina</taxon>
        <taxon>Eurotiomycetes</taxon>
        <taxon>Eurotiomycetidae</taxon>
        <taxon>Onygenales</taxon>
        <taxon>Onygenaceae</taxon>
        <taxon>Coccidioides</taxon>
    </lineage>
</organism>
<dbReference type="GO" id="GO:1990247">
    <property type="term" value="F:N6-methyladenosine-containing RNA reader activity"/>
    <property type="evidence" value="ECO:0007669"/>
    <property type="project" value="TreeGrafter"/>
</dbReference>
<feature type="compositionally biased region" description="Polar residues" evidence="1">
    <location>
        <begin position="178"/>
        <end position="187"/>
    </location>
</feature>
<feature type="domain" description="YTH" evidence="2">
    <location>
        <begin position="511"/>
        <end position="646"/>
    </location>
</feature>
<proteinExistence type="predicted"/>
<accession>A0A0J6Y3B0</accession>
<dbReference type="PANTHER" id="PTHR12357:SF3">
    <property type="entry name" value="YTH DOMAIN-CONTAINING PROTEIN 1"/>
    <property type="match status" value="1"/>
</dbReference>
<dbReference type="InterPro" id="IPR007275">
    <property type="entry name" value="YTH_domain"/>
</dbReference>
<gene>
    <name evidence="3" type="ORF">CIRG_01628</name>
</gene>
<feature type="region of interest" description="Disordered" evidence="1">
    <location>
        <begin position="165"/>
        <end position="196"/>
    </location>
</feature>
<dbReference type="Pfam" id="PF04146">
    <property type="entry name" value="YTH"/>
    <property type="match status" value="1"/>
</dbReference>
<evidence type="ECO:0000313" key="3">
    <source>
        <dbReference type="EMBL" id="KMP01489.1"/>
    </source>
</evidence>
<dbReference type="Proteomes" id="UP000054565">
    <property type="component" value="Unassembled WGS sequence"/>
</dbReference>